<name>A0A8S9ZAN4_9TREM</name>
<dbReference type="OrthoDB" id="1555531at2759"/>
<proteinExistence type="predicted"/>
<reference evidence="1" key="1">
    <citation type="submission" date="2019-07" db="EMBL/GenBank/DDBJ databases">
        <title>Annotation for the trematode Paragonimus miyazaki's.</title>
        <authorList>
            <person name="Choi Y.-J."/>
        </authorList>
    </citation>
    <scope>NUCLEOTIDE SEQUENCE</scope>
    <source>
        <strain evidence="1">Japan</strain>
    </source>
</reference>
<comment type="caution">
    <text evidence="1">The sequence shown here is derived from an EMBL/GenBank/DDBJ whole genome shotgun (WGS) entry which is preliminary data.</text>
</comment>
<protein>
    <recommendedName>
        <fullName evidence="3">Ribose-5-phosphate isomerase</fullName>
    </recommendedName>
</protein>
<dbReference type="AlphaFoldDB" id="A0A8S9ZAN4"/>
<dbReference type="Proteomes" id="UP000822476">
    <property type="component" value="Unassembled WGS sequence"/>
</dbReference>
<organism evidence="1 2">
    <name type="scientific">Paragonimus skrjabini miyazakii</name>
    <dbReference type="NCBI Taxonomy" id="59628"/>
    <lineage>
        <taxon>Eukaryota</taxon>
        <taxon>Metazoa</taxon>
        <taxon>Spiralia</taxon>
        <taxon>Lophotrochozoa</taxon>
        <taxon>Platyhelminthes</taxon>
        <taxon>Trematoda</taxon>
        <taxon>Digenea</taxon>
        <taxon>Plagiorchiida</taxon>
        <taxon>Troglotremata</taxon>
        <taxon>Troglotrematidae</taxon>
        <taxon>Paragonimus</taxon>
    </lineage>
</organism>
<dbReference type="Gene3D" id="3.40.50.1360">
    <property type="match status" value="1"/>
</dbReference>
<dbReference type="SUPFAM" id="SSF100950">
    <property type="entry name" value="NagB/RpiA/CoA transferase-like"/>
    <property type="match status" value="1"/>
</dbReference>
<sequence>MSMIENAKRKASETAVKEWLKNGQVIGIGSGTTIEYAVEYVHPDGSCAFVEALELLVKHKLEITSLDVHKIVSCSRCCF</sequence>
<evidence type="ECO:0000313" key="1">
    <source>
        <dbReference type="EMBL" id="KAF7261038.1"/>
    </source>
</evidence>
<keyword evidence="2" id="KW-1185">Reference proteome</keyword>
<gene>
    <name evidence="1" type="ORF">EG68_01494</name>
</gene>
<evidence type="ECO:0008006" key="3">
    <source>
        <dbReference type="Google" id="ProtNLM"/>
    </source>
</evidence>
<dbReference type="InterPro" id="IPR037171">
    <property type="entry name" value="NagB/RpiA_transferase-like"/>
</dbReference>
<dbReference type="EMBL" id="JTDE01000512">
    <property type="protein sequence ID" value="KAF7261038.1"/>
    <property type="molecule type" value="Genomic_DNA"/>
</dbReference>
<evidence type="ECO:0000313" key="2">
    <source>
        <dbReference type="Proteomes" id="UP000822476"/>
    </source>
</evidence>
<accession>A0A8S9ZAN4</accession>